<comment type="subcellular location">
    <subcellularLocation>
        <location evidence="1">Membrane</location>
        <topology evidence="1">Multi-pass membrane protein</topology>
    </subcellularLocation>
</comment>
<reference evidence="7 8" key="1">
    <citation type="submission" date="2016-10" db="EMBL/GenBank/DDBJ databases">
        <authorList>
            <person name="de Groot N.N."/>
        </authorList>
    </citation>
    <scope>NUCLEOTIDE SEQUENCE [LARGE SCALE GENOMIC DNA]</scope>
    <source>
        <strain evidence="7 8">DSM 1283</strain>
    </source>
</reference>
<protein>
    <submittedName>
        <fullName evidence="7">Energy-coupling factor transport system permease protein</fullName>
    </submittedName>
</protein>
<keyword evidence="3 6" id="KW-0812">Transmembrane</keyword>
<dbReference type="OrthoDB" id="166227at2"/>
<dbReference type="PANTHER" id="PTHR34857:SF2">
    <property type="entry name" value="SLL0384 PROTEIN"/>
    <property type="match status" value="1"/>
</dbReference>
<gene>
    <name evidence="7" type="ORF">SAMN04489757_11443</name>
</gene>
<dbReference type="CDD" id="cd16914">
    <property type="entry name" value="EcfT"/>
    <property type="match status" value="1"/>
</dbReference>
<feature type="transmembrane region" description="Helical" evidence="6">
    <location>
        <begin position="106"/>
        <end position="126"/>
    </location>
</feature>
<dbReference type="STRING" id="1527.SAMN04489757_11443"/>
<proteinExistence type="predicted"/>
<keyword evidence="2" id="KW-1003">Cell membrane</keyword>
<evidence type="ECO:0000256" key="5">
    <source>
        <dbReference type="ARBA" id="ARBA00023136"/>
    </source>
</evidence>
<organism evidence="7 8">
    <name type="scientific">Anaerocolumna aminovalerica</name>
    <dbReference type="NCBI Taxonomy" id="1527"/>
    <lineage>
        <taxon>Bacteria</taxon>
        <taxon>Bacillati</taxon>
        <taxon>Bacillota</taxon>
        <taxon>Clostridia</taxon>
        <taxon>Lachnospirales</taxon>
        <taxon>Lachnospiraceae</taxon>
        <taxon>Anaerocolumna</taxon>
    </lineage>
</organism>
<evidence type="ECO:0000256" key="4">
    <source>
        <dbReference type="ARBA" id="ARBA00022989"/>
    </source>
</evidence>
<dbReference type="AlphaFoldDB" id="A0A1I5FI37"/>
<evidence type="ECO:0000313" key="8">
    <source>
        <dbReference type="Proteomes" id="UP000198806"/>
    </source>
</evidence>
<evidence type="ECO:0000313" key="7">
    <source>
        <dbReference type="EMBL" id="SFO23400.1"/>
    </source>
</evidence>
<keyword evidence="8" id="KW-1185">Reference proteome</keyword>
<dbReference type="InterPro" id="IPR003339">
    <property type="entry name" value="ABC/ECF_trnsptr_transmembrane"/>
</dbReference>
<evidence type="ECO:0000256" key="6">
    <source>
        <dbReference type="SAM" id="Phobius"/>
    </source>
</evidence>
<dbReference type="GO" id="GO:0005886">
    <property type="term" value="C:plasma membrane"/>
    <property type="evidence" value="ECO:0007669"/>
    <property type="project" value="UniProtKB-ARBA"/>
</dbReference>
<feature type="transmembrane region" description="Helical" evidence="6">
    <location>
        <begin position="235"/>
        <end position="257"/>
    </location>
</feature>
<sequence>MKSISLYVDKGSWLNKMAPESKIIYIITAITVPALLGIRWAGMGFIVLSIILLLSGKVLKKTLPLLGVSGFVLVTVLIIQGLFWAGNITPLFRIGPAVFYKEGLNFALGILVNVINILLSFCVLILTTKPSDMIENFVRKGFSPRFGYVFISVFQIIPQMTETMNTITDAQRSRGMETEGKLWVRIKAFIPLISPVIMSSLINTKERALALEVRGFNSKNKKTFLNEQVKTSADIYIQIALLLGIAAALIWRITVWLG</sequence>
<dbReference type="RefSeq" id="WP_091686461.1">
    <property type="nucleotide sequence ID" value="NZ_BAABFM010000048.1"/>
</dbReference>
<evidence type="ECO:0000256" key="2">
    <source>
        <dbReference type="ARBA" id="ARBA00022475"/>
    </source>
</evidence>
<evidence type="ECO:0000256" key="3">
    <source>
        <dbReference type="ARBA" id="ARBA00022692"/>
    </source>
</evidence>
<evidence type="ECO:0000256" key="1">
    <source>
        <dbReference type="ARBA" id="ARBA00004141"/>
    </source>
</evidence>
<dbReference type="EMBL" id="FOWD01000014">
    <property type="protein sequence ID" value="SFO23400.1"/>
    <property type="molecule type" value="Genomic_DNA"/>
</dbReference>
<keyword evidence="4 6" id="KW-1133">Transmembrane helix</keyword>
<dbReference type="InterPro" id="IPR051611">
    <property type="entry name" value="ECF_transporter_component"/>
</dbReference>
<dbReference type="Proteomes" id="UP000198806">
    <property type="component" value="Unassembled WGS sequence"/>
</dbReference>
<dbReference type="Pfam" id="PF02361">
    <property type="entry name" value="CbiQ"/>
    <property type="match status" value="1"/>
</dbReference>
<accession>A0A1I5FI37</accession>
<feature type="transmembrane region" description="Helical" evidence="6">
    <location>
        <begin position="65"/>
        <end position="86"/>
    </location>
</feature>
<dbReference type="PANTHER" id="PTHR34857">
    <property type="entry name" value="SLL0384 PROTEIN"/>
    <property type="match status" value="1"/>
</dbReference>
<name>A0A1I5FI37_9FIRM</name>
<keyword evidence="5 6" id="KW-0472">Membrane</keyword>
<feature type="transmembrane region" description="Helical" evidence="6">
    <location>
        <begin position="23"/>
        <end position="53"/>
    </location>
</feature>